<evidence type="ECO:0000256" key="1">
    <source>
        <dbReference type="ARBA" id="ARBA00002358"/>
    </source>
</evidence>
<feature type="compositionally biased region" description="Basic and acidic residues" evidence="2">
    <location>
        <begin position="26"/>
        <end position="36"/>
    </location>
</feature>
<reference evidence="5" key="1">
    <citation type="journal article" date="2014" name="Science">
        <title>Nonhuman genetics. Genomic basis for the convergent evolution of electric organs.</title>
        <authorList>
            <person name="Gallant J.R."/>
            <person name="Traeger L.L."/>
            <person name="Volkening J.D."/>
            <person name="Moffett H."/>
            <person name="Chen P.H."/>
            <person name="Novina C.D."/>
            <person name="Phillips G.N.Jr."/>
            <person name="Anand R."/>
            <person name="Wells G.B."/>
            <person name="Pinch M."/>
            <person name="Guth R."/>
            <person name="Unguez G.A."/>
            <person name="Albert J.S."/>
            <person name="Zakon H.H."/>
            <person name="Samanta M.P."/>
            <person name="Sussman M.R."/>
        </authorList>
    </citation>
    <scope>NUCLEOTIDE SEQUENCE [LARGE SCALE GENOMIC DNA]</scope>
</reference>
<name>A0A4W4GDJ2_ELEEL</name>
<reference evidence="4" key="3">
    <citation type="submission" date="2020-05" db="EMBL/GenBank/DDBJ databases">
        <title>Electrophorus electricus (electric eel) genome, fEleEle1, primary haplotype.</title>
        <authorList>
            <person name="Myers G."/>
            <person name="Meyer A."/>
            <person name="Fedrigo O."/>
            <person name="Formenti G."/>
            <person name="Rhie A."/>
            <person name="Tracey A."/>
            <person name="Sims Y."/>
            <person name="Jarvis E.D."/>
        </authorList>
    </citation>
    <scope>NUCLEOTIDE SEQUENCE [LARGE SCALE GENOMIC DNA]</scope>
</reference>
<proteinExistence type="predicted"/>
<feature type="domain" description="G protein-regulated inducer of neurite outgrowth C-terminal" evidence="3">
    <location>
        <begin position="604"/>
        <end position="729"/>
    </location>
</feature>
<dbReference type="OMA" id="TKRRQQN"/>
<evidence type="ECO:0000259" key="3">
    <source>
        <dbReference type="Pfam" id="PF15235"/>
    </source>
</evidence>
<feature type="region of interest" description="Disordered" evidence="2">
    <location>
        <begin position="1"/>
        <end position="165"/>
    </location>
</feature>
<evidence type="ECO:0000256" key="2">
    <source>
        <dbReference type="SAM" id="MobiDB-lite"/>
    </source>
</evidence>
<reference evidence="4" key="4">
    <citation type="submission" date="2025-08" db="UniProtKB">
        <authorList>
            <consortium name="Ensembl"/>
        </authorList>
    </citation>
    <scope>IDENTIFICATION</scope>
</reference>
<reference evidence="4" key="5">
    <citation type="submission" date="2025-09" db="UniProtKB">
        <authorList>
            <consortium name="Ensembl"/>
        </authorList>
    </citation>
    <scope>IDENTIFICATION</scope>
</reference>
<feature type="compositionally biased region" description="Basic and acidic residues" evidence="2">
    <location>
        <begin position="84"/>
        <end position="93"/>
    </location>
</feature>
<feature type="compositionally biased region" description="Low complexity" evidence="2">
    <location>
        <begin position="591"/>
        <end position="601"/>
    </location>
</feature>
<feature type="region of interest" description="Disordered" evidence="2">
    <location>
        <begin position="249"/>
        <end position="269"/>
    </location>
</feature>
<reference evidence="5" key="2">
    <citation type="journal article" date="2017" name="Sci. Adv.">
        <title>A tail of two voltages: Proteomic comparison of the three electric organs of the electric eel.</title>
        <authorList>
            <person name="Traeger L.L."/>
            <person name="Sabat G."/>
            <person name="Barrett-Wilt G.A."/>
            <person name="Wells G.B."/>
            <person name="Sussman M.R."/>
        </authorList>
    </citation>
    <scope>NUCLEOTIDE SEQUENCE [LARGE SCALE GENOMIC DNA]</scope>
</reference>
<feature type="compositionally biased region" description="Polar residues" evidence="2">
    <location>
        <begin position="251"/>
        <end position="267"/>
    </location>
</feature>
<feature type="compositionally biased region" description="Polar residues" evidence="2">
    <location>
        <begin position="37"/>
        <end position="56"/>
    </location>
</feature>
<dbReference type="InterPro" id="IPR026646">
    <property type="entry name" value="GPRIN2-like/GPRIN3"/>
</dbReference>
<accession>A0A4W4GDJ2</accession>
<feature type="compositionally biased region" description="Basic and acidic residues" evidence="2">
    <location>
        <begin position="139"/>
        <end position="161"/>
    </location>
</feature>
<feature type="region of interest" description="Disordered" evidence="2">
    <location>
        <begin position="325"/>
        <end position="348"/>
    </location>
</feature>
<dbReference type="Proteomes" id="UP000314983">
    <property type="component" value="Chromosome 11"/>
</dbReference>
<evidence type="ECO:0000313" key="4">
    <source>
        <dbReference type="Ensembl" id="ENSEEEP00000034379.2"/>
    </source>
</evidence>
<dbReference type="Pfam" id="PF15235">
    <property type="entry name" value="GRIN_C"/>
    <property type="match status" value="1"/>
</dbReference>
<organism evidence="4 5">
    <name type="scientific">Electrophorus electricus</name>
    <name type="common">Electric eel</name>
    <name type="synonym">Gymnotus electricus</name>
    <dbReference type="NCBI Taxonomy" id="8005"/>
    <lineage>
        <taxon>Eukaryota</taxon>
        <taxon>Metazoa</taxon>
        <taxon>Chordata</taxon>
        <taxon>Craniata</taxon>
        <taxon>Vertebrata</taxon>
        <taxon>Euteleostomi</taxon>
        <taxon>Actinopterygii</taxon>
        <taxon>Neopterygii</taxon>
        <taxon>Teleostei</taxon>
        <taxon>Ostariophysi</taxon>
        <taxon>Gymnotiformes</taxon>
        <taxon>Gymnotoidei</taxon>
        <taxon>Gymnotidae</taxon>
        <taxon>Electrophorus</taxon>
    </lineage>
</organism>
<sequence>MGTVPNPKRTVTVQMVPQLSDTDTSGNKEEKSKWDQESNLNLNWDCSSAQKTNPDQDNIHLKASRKGSAHVLEGGSKSPMSEGGGHKTPETQEHQTNPELDLDVYGAEKRREDSSASSLPLPCLPASVTSPPSLVMSPKAKETHDKVSKTETEEVKPEPKVARRPSLVETKTCTDAAHSPKPSGTIQPNFTVPTGALLQHNALSSTRNSTKNTSHLSEVKDSGYIMSSDGDLTSSLGLMEQVPSLARKAQGTVTSSGSKSQVSNPAEASQAMYNAEKPETDVIVLQQNQKPPTPITENDSEPIVISPASLANIPDPVDRTPLSLDSTTCSSHTQVTDEAIQTQGGASEEKEKKHCKMYREASTMTLPADCGDLPCQLHHDVEVQAVATVCSRAVETSPWLFPHPPSQTLTPPPTEGEKLAVVYRMASAEVPSLVPSQILMGTTASVCGHTIIPIRKDVAQVDSVLVHTDAALQQESMLGAKPKEPGPPLSNPQKGYSLLQPVYQINIETCSQNKPVTDAGCQGPSEPANDSVRQDLCGSPATTSVLCHAAGQSEHPAVVPAAKSALLRTDPQPAPATACVTTSETKGAKIPPAASSSSTPAGRKKSNKNTKQGSAVLEGGEEKKRVQEKAAMQTRSVQDVAWDEQGMTWEVYGASLDPESLGFAIQSHLQCKIKEHEKKVVARAALRKSVPGGVANSPSGRRKKRRQANVFRSMFQNVRRPNCCVRPPPSSVLE</sequence>
<feature type="compositionally biased region" description="Polar residues" evidence="2">
    <location>
        <begin position="325"/>
        <end position="345"/>
    </location>
</feature>
<dbReference type="GO" id="GO:0005886">
    <property type="term" value="C:plasma membrane"/>
    <property type="evidence" value="ECO:0007669"/>
    <property type="project" value="TreeGrafter"/>
</dbReference>
<dbReference type="GeneTree" id="ENSGT00570000079168"/>
<dbReference type="AlphaFoldDB" id="A0A4W4GDJ2"/>
<keyword evidence="5" id="KW-1185">Reference proteome</keyword>
<dbReference type="PANTHER" id="PTHR15718">
    <property type="entry name" value="G PROTEIN-REGULATED INDUCER OF NEURITE OUTGROWTH C-TERMINAL DOMAIN-CONTAINING PROTEIN"/>
    <property type="match status" value="1"/>
</dbReference>
<feature type="region of interest" description="Disordered" evidence="2">
    <location>
        <begin position="568"/>
        <end position="631"/>
    </location>
</feature>
<feature type="compositionally biased region" description="Low complexity" evidence="2">
    <location>
        <begin position="115"/>
        <end position="127"/>
    </location>
</feature>
<comment type="function">
    <text evidence="1">May be involved in neurite outgrowth.</text>
</comment>
<protein>
    <recommendedName>
        <fullName evidence="3">G protein-regulated inducer of neurite outgrowth C-terminal domain-containing protein</fullName>
    </recommendedName>
</protein>
<dbReference type="PANTHER" id="PTHR15718:SF6">
    <property type="entry name" value="G PROTEIN-REGULATED INDUCER OF NEURITE OUTGROWTH 3"/>
    <property type="match status" value="1"/>
</dbReference>
<feature type="compositionally biased region" description="Polar residues" evidence="2">
    <location>
        <begin position="9"/>
        <end position="25"/>
    </location>
</feature>
<dbReference type="Ensembl" id="ENSEEET00000034782.2">
    <property type="protein sequence ID" value="ENSEEEP00000034379.2"/>
    <property type="gene ID" value="ENSEEEG00000016367.2"/>
</dbReference>
<evidence type="ECO:0000313" key="5">
    <source>
        <dbReference type="Proteomes" id="UP000314983"/>
    </source>
</evidence>
<dbReference type="InterPro" id="IPR032745">
    <property type="entry name" value="GRIN_C"/>
</dbReference>
<dbReference type="GO" id="GO:0031175">
    <property type="term" value="P:neuron projection development"/>
    <property type="evidence" value="ECO:0007669"/>
    <property type="project" value="TreeGrafter"/>
</dbReference>
<gene>
    <name evidence="4" type="primary">gprin3b</name>
</gene>